<feature type="compositionally biased region" description="Low complexity" evidence="1">
    <location>
        <begin position="144"/>
        <end position="155"/>
    </location>
</feature>
<accession>A0A0G4HL32</accession>
<feature type="compositionally biased region" description="Polar residues" evidence="1">
    <location>
        <begin position="156"/>
        <end position="168"/>
    </location>
</feature>
<dbReference type="EMBL" id="CDMZ01003032">
    <property type="protein sequence ID" value="CEM44848.1"/>
    <property type="molecule type" value="Genomic_DNA"/>
</dbReference>
<name>A0A0G4HL32_9ALVE</name>
<organism evidence="2">
    <name type="scientific">Chromera velia CCMP2878</name>
    <dbReference type="NCBI Taxonomy" id="1169474"/>
    <lineage>
        <taxon>Eukaryota</taxon>
        <taxon>Sar</taxon>
        <taxon>Alveolata</taxon>
        <taxon>Colpodellida</taxon>
        <taxon>Chromeraceae</taxon>
        <taxon>Chromera</taxon>
    </lineage>
</organism>
<evidence type="ECO:0000313" key="2">
    <source>
        <dbReference type="EMBL" id="CEM44848.1"/>
    </source>
</evidence>
<dbReference type="AlphaFoldDB" id="A0A0G4HL32"/>
<dbReference type="VEuPathDB" id="CryptoDB:Cvel_28657"/>
<sequence>MICALGMTFAFGMIPAAVLAGAGAFCFAALVRVMADLAATTDTDFAFALGGGGPGLFASDAIAGERGESVGGTAEEWRDPFGLGVSWTFIPDEDEKEGWVTFAFAFAFTRGGFKLGECCSEGEALLDSQGGTRGAPPENPPPLSLSLGGPSRGGPTASNWTGSPSFQDRGQAEEEAEERRSLRQGKQK</sequence>
<reference evidence="2" key="1">
    <citation type="submission" date="2014-11" db="EMBL/GenBank/DDBJ databases">
        <authorList>
            <person name="Otto D Thomas"/>
            <person name="Naeem Raeece"/>
        </authorList>
    </citation>
    <scope>NUCLEOTIDE SEQUENCE</scope>
</reference>
<feature type="region of interest" description="Disordered" evidence="1">
    <location>
        <begin position="126"/>
        <end position="188"/>
    </location>
</feature>
<proteinExistence type="predicted"/>
<gene>
    <name evidence="2" type="ORF">Cvel_28657</name>
</gene>
<protein>
    <submittedName>
        <fullName evidence="2">Uncharacterized protein</fullName>
    </submittedName>
</protein>
<evidence type="ECO:0000256" key="1">
    <source>
        <dbReference type="SAM" id="MobiDB-lite"/>
    </source>
</evidence>